<proteinExistence type="predicted"/>
<protein>
    <submittedName>
        <fullName evidence="1">Uncharacterized protein</fullName>
    </submittedName>
</protein>
<dbReference type="Proteomes" id="UP000828390">
    <property type="component" value="Unassembled WGS sequence"/>
</dbReference>
<name>A0A9D4HRR9_DREPO</name>
<accession>A0A9D4HRR9</accession>
<reference evidence="1" key="1">
    <citation type="journal article" date="2019" name="bioRxiv">
        <title>The Genome of the Zebra Mussel, Dreissena polymorpha: A Resource for Invasive Species Research.</title>
        <authorList>
            <person name="McCartney M.A."/>
            <person name="Auch B."/>
            <person name="Kono T."/>
            <person name="Mallez S."/>
            <person name="Zhang Y."/>
            <person name="Obille A."/>
            <person name="Becker A."/>
            <person name="Abrahante J.E."/>
            <person name="Garbe J."/>
            <person name="Badalamenti J.P."/>
            <person name="Herman A."/>
            <person name="Mangelson H."/>
            <person name="Liachko I."/>
            <person name="Sullivan S."/>
            <person name="Sone E.D."/>
            <person name="Koren S."/>
            <person name="Silverstein K.A.T."/>
            <person name="Beckman K.B."/>
            <person name="Gohl D.M."/>
        </authorList>
    </citation>
    <scope>NUCLEOTIDE SEQUENCE</scope>
    <source>
        <strain evidence="1">Duluth1</strain>
        <tissue evidence="1">Whole animal</tissue>
    </source>
</reference>
<evidence type="ECO:0000313" key="1">
    <source>
        <dbReference type="EMBL" id="KAH3727078.1"/>
    </source>
</evidence>
<dbReference type="EMBL" id="JAIWYP010000012">
    <property type="protein sequence ID" value="KAH3727078.1"/>
    <property type="molecule type" value="Genomic_DNA"/>
</dbReference>
<evidence type="ECO:0000313" key="2">
    <source>
        <dbReference type="Proteomes" id="UP000828390"/>
    </source>
</evidence>
<dbReference type="AlphaFoldDB" id="A0A9D4HRR9"/>
<gene>
    <name evidence="1" type="ORF">DPMN_053004</name>
</gene>
<sequence>MCFFLQEVLLSGIQKIEVEDWKANTVYTDCDPATPVVQVKYEVLSLNCSLLS</sequence>
<keyword evidence="2" id="KW-1185">Reference proteome</keyword>
<reference evidence="1" key="2">
    <citation type="submission" date="2020-11" db="EMBL/GenBank/DDBJ databases">
        <authorList>
            <person name="McCartney M.A."/>
            <person name="Auch B."/>
            <person name="Kono T."/>
            <person name="Mallez S."/>
            <person name="Becker A."/>
            <person name="Gohl D.M."/>
            <person name="Silverstein K.A.T."/>
            <person name="Koren S."/>
            <person name="Bechman K.B."/>
            <person name="Herman A."/>
            <person name="Abrahante J.E."/>
            <person name="Garbe J."/>
        </authorList>
    </citation>
    <scope>NUCLEOTIDE SEQUENCE</scope>
    <source>
        <strain evidence="1">Duluth1</strain>
        <tissue evidence="1">Whole animal</tissue>
    </source>
</reference>
<comment type="caution">
    <text evidence="1">The sequence shown here is derived from an EMBL/GenBank/DDBJ whole genome shotgun (WGS) entry which is preliminary data.</text>
</comment>
<organism evidence="1 2">
    <name type="scientific">Dreissena polymorpha</name>
    <name type="common">Zebra mussel</name>
    <name type="synonym">Mytilus polymorpha</name>
    <dbReference type="NCBI Taxonomy" id="45954"/>
    <lineage>
        <taxon>Eukaryota</taxon>
        <taxon>Metazoa</taxon>
        <taxon>Spiralia</taxon>
        <taxon>Lophotrochozoa</taxon>
        <taxon>Mollusca</taxon>
        <taxon>Bivalvia</taxon>
        <taxon>Autobranchia</taxon>
        <taxon>Heteroconchia</taxon>
        <taxon>Euheterodonta</taxon>
        <taxon>Imparidentia</taxon>
        <taxon>Neoheterodontei</taxon>
        <taxon>Myida</taxon>
        <taxon>Dreissenoidea</taxon>
        <taxon>Dreissenidae</taxon>
        <taxon>Dreissena</taxon>
    </lineage>
</organism>